<evidence type="ECO:0000313" key="6">
    <source>
        <dbReference type="EMBL" id="MDN5122748.1"/>
    </source>
</evidence>
<dbReference type="InterPro" id="IPR036220">
    <property type="entry name" value="UDP-Glc/GDP-Man_DH_C_sf"/>
</dbReference>
<keyword evidence="2" id="KW-0560">Oxidoreductase</keyword>
<evidence type="ECO:0000256" key="4">
    <source>
        <dbReference type="PIRNR" id="PIRNR000124"/>
    </source>
</evidence>
<dbReference type="NCBIfam" id="TIGR03026">
    <property type="entry name" value="NDP-sugDHase"/>
    <property type="match status" value="1"/>
</dbReference>
<reference evidence="6" key="1">
    <citation type="journal article" date="2023" name="Microorganisms">
        <title>Genomic Characterization of Arcobacter butzleri Strains Isolated from Various Sources in Lithuania.</title>
        <authorList>
            <person name="Uljanovas D."/>
            <person name="Golz G."/>
            <person name="Fleischmann S."/>
            <person name="Kudirkiene E."/>
            <person name="Kasetiene N."/>
            <person name="Grineviciene A."/>
            <person name="Tamuleviciene E."/>
            <person name="Aksomaitiene J."/>
            <person name="Alter T."/>
            <person name="Malakauskas M."/>
        </authorList>
    </citation>
    <scope>NUCLEOTIDE SEQUENCE</scope>
    <source>
        <strain evidence="6">S41</strain>
    </source>
</reference>
<dbReference type="PANTHER" id="PTHR43491:SF2">
    <property type="entry name" value="UDP-N-ACETYL-D-MANNOSAMINE DEHYDROGENASE"/>
    <property type="match status" value="1"/>
</dbReference>
<dbReference type="SUPFAM" id="SSF48179">
    <property type="entry name" value="6-phosphogluconate dehydrogenase C-terminal domain-like"/>
    <property type="match status" value="1"/>
</dbReference>
<evidence type="ECO:0000313" key="7">
    <source>
        <dbReference type="Proteomes" id="UP001170364"/>
    </source>
</evidence>
<dbReference type="NCBIfam" id="NF011729">
    <property type="entry name" value="PRK15182.1"/>
    <property type="match status" value="1"/>
</dbReference>
<dbReference type="PIRSF" id="PIRSF500136">
    <property type="entry name" value="UDP_ManNAc_DH"/>
    <property type="match status" value="1"/>
</dbReference>
<dbReference type="InterPro" id="IPR014027">
    <property type="entry name" value="UDP-Glc/GDP-Man_DH_C"/>
</dbReference>
<dbReference type="GO" id="GO:0016628">
    <property type="term" value="F:oxidoreductase activity, acting on the CH-CH group of donors, NAD or NADP as acceptor"/>
    <property type="evidence" value="ECO:0007669"/>
    <property type="project" value="InterPro"/>
</dbReference>
<feature type="domain" description="UDP-glucose/GDP-mannose dehydrogenase C-terminal" evidence="5">
    <location>
        <begin position="315"/>
        <end position="409"/>
    </location>
</feature>
<dbReference type="GO" id="GO:0000271">
    <property type="term" value="P:polysaccharide biosynthetic process"/>
    <property type="evidence" value="ECO:0007669"/>
    <property type="project" value="InterPro"/>
</dbReference>
<comment type="caution">
    <text evidence="6">The sequence shown here is derived from an EMBL/GenBank/DDBJ whole genome shotgun (WGS) entry which is preliminary data.</text>
</comment>
<dbReference type="EMBL" id="JAQJJG010000002">
    <property type="protein sequence ID" value="MDN5122748.1"/>
    <property type="molecule type" value="Genomic_DNA"/>
</dbReference>
<dbReference type="PIRSF" id="PIRSF000124">
    <property type="entry name" value="UDPglc_GDPman_dh"/>
    <property type="match status" value="1"/>
</dbReference>
<accession>A0AAW7Q9I6</accession>
<dbReference type="SMART" id="SM00984">
    <property type="entry name" value="UDPG_MGDP_dh_C"/>
    <property type="match status" value="1"/>
</dbReference>
<proteinExistence type="inferred from homology"/>
<dbReference type="GO" id="GO:0016616">
    <property type="term" value="F:oxidoreductase activity, acting on the CH-OH group of donors, NAD or NADP as acceptor"/>
    <property type="evidence" value="ECO:0007669"/>
    <property type="project" value="InterPro"/>
</dbReference>
<dbReference type="Proteomes" id="UP001170364">
    <property type="component" value="Unassembled WGS sequence"/>
</dbReference>
<dbReference type="InterPro" id="IPR036291">
    <property type="entry name" value="NAD(P)-bd_dom_sf"/>
</dbReference>
<dbReference type="SUPFAM" id="SSF51735">
    <property type="entry name" value="NAD(P)-binding Rossmann-fold domains"/>
    <property type="match status" value="1"/>
</dbReference>
<dbReference type="SUPFAM" id="SSF52413">
    <property type="entry name" value="UDP-glucose/GDP-mannose dehydrogenase C-terminal domain"/>
    <property type="match status" value="1"/>
</dbReference>
<reference evidence="6" key="2">
    <citation type="submission" date="2023-01" db="EMBL/GenBank/DDBJ databases">
        <authorList>
            <person name="Uljanovas D."/>
        </authorList>
    </citation>
    <scope>NUCLEOTIDE SEQUENCE</scope>
    <source>
        <strain evidence="6">S41</strain>
    </source>
</reference>
<sequence length="414" mass="46223">MNKICVIGLGYVGLPLAHAFSAKYEVVGFDISKWRIDELSTGYDRTLELTESQVKEAIKNGMKFSLNTDDIKDCNIYIVTVPTPIDKNKRPDLTPLIKASETVGKVLKKDDIVIYESTVYPGATEEDCVPVLEKFSNLKFNTDFFCGYSPERINPGDKEHTVTKILKVTSGSTPEIGKKVNELYASIITAGTHLAPTIKVAEAAKVIENSQRDINIAFVNELAIIFNKLGINTNDVLAAAGTKWNFLPFRPGLVGGHCIGVDPYYLTHKAQSIGYNPEIILAGRRLNDNMGIYVANQVIKLMIKKGHKIEGSKVLVLGITFKENCPDIRNSRVIDVIEELQEFGCNIDIYDPWADTKEVEHEYNLKLIKELNIAKYEAIVLAVAHNEFKQLKLKTNENIVFDIKSILNETDGRL</sequence>
<dbReference type="Pfam" id="PF00984">
    <property type="entry name" value="UDPG_MGDP_dh"/>
    <property type="match status" value="1"/>
</dbReference>
<gene>
    <name evidence="6" type="primary">tviB</name>
    <name evidence="6" type="ORF">PJV93_02360</name>
</gene>
<dbReference type="InterPro" id="IPR028359">
    <property type="entry name" value="UDP_ManNAc/GlcNAc_DH"/>
</dbReference>
<evidence type="ECO:0000256" key="2">
    <source>
        <dbReference type="ARBA" id="ARBA00023002"/>
    </source>
</evidence>
<dbReference type="InterPro" id="IPR008927">
    <property type="entry name" value="6-PGluconate_DH-like_C_sf"/>
</dbReference>
<evidence type="ECO:0000259" key="5">
    <source>
        <dbReference type="SMART" id="SM00984"/>
    </source>
</evidence>
<dbReference type="InterPro" id="IPR001732">
    <property type="entry name" value="UDP-Glc/GDP-Man_DH_N"/>
</dbReference>
<dbReference type="Pfam" id="PF03720">
    <property type="entry name" value="UDPG_MGDP_dh_C"/>
    <property type="match status" value="1"/>
</dbReference>
<dbReference type="RefSeq" id="WP_301369822.1">
    <property type="nucleotide sequence ID" value="NZ_JAQJJF010000010.1"/>
</dbReference>
<dbReference type="GO" id="GO:0051287">
    <property type="term" value="F:NAD binding"/>
    <property type="evidence" value="ECO:0007669"/>
    <property type="project" value="InterPro"/>
</dbReference>
<dbReference type="Pfam" id="PF03721">
    <property type="entry name" value="UDPG_MGDP_dh_N"/>
    <property type="match status" value="1"/>
</dbReference>
<comment type="similarity">
    <text evidence="1 4">Belongs to the UDP-glucose/GDP-mannose dehydrogenase family.</text>
</comment>
<evidence type="ECO:0000256" key="1">
    <source>
        <dbReference type="ARBA" id="ARBA00006601"/>
    </source>
</evidence>
<organism evidence="6 7">
    <name type="scientific">Aliarcobacter butzleri</name>
    <dbReference type="NCBI Taxonomy" id="28197"/>
    <lineage>
        <taxon>Bacteria</taxon>
        <taxon>Pseudomonadati</taxon>
        <taxon>Campylobacterota</taxon>
        <taxon>Epsilonproteobacteria</taxon>
        <taxon>Campylobacterales</taxon>
        <taxon>Arcobacteraceae</taxon>
        <taxon>Aliarcobacter</taxon>
    </lineage>
</organism>
<dbReference type="AlphaFoldDB" id="A0AAW7Q9I6"/>
<evidence type="ECO:0000256" key="3">
    <source>
        <dbReference type="ARBA" id="ARBA00023027"/>
    </source>
</evidence>
<dbReference type="InterPro" id="IPR017476">
    <property type="entry name" value="UDP-Glc/GDP-Man"/>
</dbReference>
<name>A0AAW7Q9I6_9BACT</name>
<dbReference type="Gene3D" id="3.40.50.720">
    <property type="entry name" value="NAD(P)-binding Rossmann-like Domain"/>
    <property type="match status" value="2"/>
</dbReference>
<dbReference type="InterPro" id="IPR014026">
    <property type="entry name" value="UDP-Glc/GDP-Man_DH_dimer"/>
</dbReference>
<dbReference type="PANTHER" id="PTHR43491">
    <property type="entry name" value="UDP-N-ACETYL-D-MANNOSAMINE DEHYDROGENASE"/>
    <property type="match status" value="1"/>
</dbReference>
<protein>
    <submittedName>
        <fullName evidence="6">Vi polysaccharide biosynthesis UDP-N-acetylglucosamine C-6 dehydrogenase TviB</fullName>
    </submittedName>
</protein>
<keyword evidence="3" id="KW-0520">NAD</keyword>